<dbReference type="WBParaSite" id="HNAJ_0000935001-mRNA-1">
    <property type="protein sequence ID" value="HNAJ_0000935001-mRNA-1"/>
    <property type="gene ID" value="HNAJ_0000935001"/>
</dbReference>
<gene>
    <name evidence="1" type="ORF">HNAJ_LOCUS9345</name>
</gene>
<dbReference type="Proteomes" id="UP000278807">
    <property type="component" value="Unassembled WGS sequence"/>
</dbReference>
<keyword evidence="2" id="KW-1185">Reference proteome</keyword>
<accession>A0A0R3TPF2</accession>
<dbReference type="EMBL" id="UZAE01012580">
    <property type="protein sequence ID" value="VDO05785.1"/>
    <property type="molecule type" value="Genomic_DNA"/>
</dbReference>
<name>A0A0R3TPF2_RODNA</name>
<dbReference type="AlphaFoldDB" id="A0A0R3TPF2"/>
<reference evidence="1 2" key="2">
    <citation type="submission" date="2018-11" db="EMBL/GenBank/DDBJ databases">
        <authorList>
            <consortium name="Pathogen Informatics"/>
        </authorList>
    </citation>
    <scope>NUCLEOTIDE SEQUENCE [LARGE SCALE GENOMIC DNA]</scope>
</reference>
<proteinExistence type="predicted"/>
<sequence length="71" mass="7649">MAETGTVWMDLLLHESSLRLPSTAEPRLPSPHCSSRSTMQIAEEAPKTAFVNVVSSLPLLPMLAIDVDSTA</sequence>
<protein>
    <submittedName>
        <fullName evidence="1 3">Uncharacterized protein</fullName>
    </submittedName>
</protein>
<reference evidence="3" key="1">
    <citation type="submission" date="2017-02" db="UniProtKB">
        <authorList>
            <consortium name="WormBaseParasite"/>
        </authorList>
    </citation>
    <scope>IDENTIFICATION</scope>
</reference>
<organism evidence="3">
    <name type="scientific">Rodentolepis nana</name>
    <name type="common">Dwarf tapeworm</name>
    <name type="synonym">Hymenolepis nana</name>
    <dbReference type="NCBI Taxonomy" id="102285"/>
    <lineage>
        <taxon>Eukaryota</taxon>
        <taxon>Metazoa</taxon>
        <taxon>Spiralia</taxon>
        <taxon>Lophotrochozoa</taxon>
        <taxon>Platyhelminthes</taxon>
        <taxon>Cestoda</taxon>
        <taxon>Eucestoda</taxon>
        <taxon>Cyclophyllidea</taxon>
        <taxon>Hymenolepididae</taxon>
        <taxon>Rodentolepis</taxon>
    </lineage>
</organism>
<evidence type="ECO:0000313" key="1">
    <source>
        <dbReference type="EMBL" id="VDO05785.1"/>
    </source>
</evidence>
<evidence type="ECO:0000313" key="3">
    <source>
        <dbReference type="WBParaSite" id="HNAJ_0000935001-mRNA-1"/>
    </source>
</evidence>
<evidence type="ECO:0000313" key="2">
    <source>
        <dbReference type="Proteomes" id="UP000278807"/>
    </source>
</evidence>